<evidence type="ECO:0000313" key="2">
    <source>
        <dbReference type="EMBL" id="MFD0752095.1"/>
    </source>
</evidence>
<dbReference type="Proteomes" id="UP001596958">
    <property type="component" value="Unassembled WGS sequence"/>
</dbReference>
<sequence>MKKLLLLFFVLVLANPVKSQSYNYNTYGLGVYYNALYPYADLASAKNSSGVSVVGYYNLSLFLPLGLEFQTGELAGGGVLTDLHGREYKNKYTAIIARGDVFLGQIMGDYGYRGPIRYLKDFYAGTGVGLISNNMAFIQRVSPGSNYVFPGKDKSMNLMVPIRVGYELKINNSYGEPFIGVNLGYVMNITWGEGLDGYDDSAKDFKNNVPDLYRQIVLGIKVNFGPSKSNY</sequence>
<comment type="caution">
    <text evidence="2">The sequence shown here is derived from an EMBL/GenBank/DDBJ whole genome shotgun (WGS) entry which is preliminary data.</text>
</comment>
<feature type="chain" id="PRO_5045575453" description="Outer membrane protein beta-barrel domain-containing protein" evidence="1">
    <location>
        <begin position="20"/>
        <end position="231"/>
    </location>
</feature>
<dbReference type="RefSeq" id="WP_377102437.1">
    <property type="nucleotide sequence ID" value="NZ_JBHTHU010000022.1"/>
</dbReference>
<feature type="signal peptide" evidence="1">
    <location>
        <begin position="1"/>
        <end position="19"/>
    </location>
</feature>
<accession>A0ABW2Z2M6</accession>
<organism evidence="2 3">
    <name type="scientific">Mucilaginibacter calamicampi</name>
    <dbReference type="NCBI Taxonomy" id="1302352"/>
    <lineage>
        <taxon>Bacteria</taxon>
        <taxon>Pseudomonadati</taxon>
        <taxon>Bacteroidota</taxon>
        <taxon>Sphingobacteriia</taxon>
        <taxon>Sphingobacteriales</taxon>
        <taxon>Sphingobacteriaceae</taxon>
        <taxon>Mucilaginibacter</taxon>
    </lineage>
</organism>
<evidence type="ECO:0008006" key="4">
    <source>
        <dbReference type="Google" id="ProtNLM"/>
    </source>
</evidence>
<name>A0ABW2Z2M6_9SPHI</name>
<reference evidence="3" key="1">
    <citation type="journal article" date="2019" name="Int. J. Syst. Evol. Microbiol.">
        <title>The Global Catalogue of Microorganisms (GCM) 10K type strain sequencing project: providing services to taxonomists for standard genome sequencing and annotation.</title>
        <authorList>
            <consortium name="The Broad Institute Genomics Platform"/>
            <consortium name="The Broad Institute Genome Sequencing Center for Infectious Disease"/>
            <person name="Wu L."/>
            <person name="Ma J."/>
        </authorList>
    </citation>
    <scope>NUCLEOTIDE SEQUENCE [LARGE SCALE GENOMIC DNA]</scope>
    <source>
        <strain evidence="3">CCUG 63418</strain>
    </source>
</reference>
<protein>
    <recommendedName>
        <fullName evidence="4">Outer membrane protein beta-barrel domain-containing protein</fullName>
    </recommendedName>
</protein>
<keyword evidence="1" id="KW-0732">Signal</keyword>
<dbReference type="EMBL" id="JBHTHU010000022">
    <property type="protein sequence ID" value="MFD0752095.1"/>
    <property type="molecule type" value="Genomic_DNA"/>
</dbReference>
<evidence type="ECO:0000313" key="3">
    <source>
        <dbReference type="Proteomes" id="UP001596958"/>
    </source>
</evidence>
<proteinExistence type="predicted"/>
<gene>
    <name evidence="2" type="ORF">ACFQZS_18210</name>
</gene>
<evidence type="ECO:0000256" key="1">
    <source>
        <dbReference type="SAM" id="SignalP"/>
    </source>
</evidence>
<keyword evidence="3" id="KW-1185">Reference proteome</keyword>